<evidence type="ECO:0008006" key="4">
    <source>
        <dbReference type="Google" id="ProtNLM"/>
    </source>
</evidence>
<gene>
    <name evidence="2" type="ORF">M569_07712</name>
</gene>
<dbReference type="AlphaFoldDB" id="S8CK45"/>
<dbReference type="Proteomes" id="UP000015453">
    <property type="component" value="Unassembled WGS sequence"/>
</dbReference>
<keyword evidence="3" id="KW-1185">Reference proteome</keyword>
<dbReference type="EMBL" id="AUSU01003318">
    <property type="protein sequence ID" value="EPS67065.1"/>
    <property type="molecule type" value="Genomic_DNA"/>
</dbReference>
<evidence type="ECO:0000313" key="2">
    <source>
        <dbReference type="EMBL" id="EPS67065.1"/>
    </source>
</evidence>
<name>S8CK45_9LAMI</name>
<dbReference type="OrthoDB" id="1734180at2759"/>
<proteinExistence type="predicted"/>
<dbReference type="InterPro" id="IPR036427">
    <property type="entry name" value="Bromodomain-like_sf"/>
</dbReference>
<dbReference type="Gene3D" id="1.20.920.10">
    <property type="entry name" value="Bromodomain-like"/>
    <property type="match status" value="1"/>
</dbReference>
<accession>S8CK45</accession>
<dbReference type="SUPFAM" id="SSF47370">
    <property type="entry name" value="Bromodomain"/>
    <property type="match status" value="1"/>
</dbReference>
<feature type="non-terminal residue" evidence="2">
    <location>
        <position position="111"/>
    </location>
</feature>
<reference evidence="2 3" key="1">
    <citation type="journal article" date="2013" name="BMC Genomics">
        <title>The miniature genome of a carnivorous plant Genlisea aurea contains a low number of genes and short non-coding sequences.</title>
        <authorList>
            <person name="Leushkin E.V."/>
            <person name="Sutormin R.A."/>
            <person name="Nabieva E.R."/>
            <person name="Penin A.A."/>
            <person name="Kondrashov A.S."/>
            <person name="Logacheva M.D."/>
        </authorList>
    </citation>
    <scope>NUCLEOTIDE SEQUENCE [LARGE SCALE GENOMIC DNA]</scope>
</reference>
<keyword evidence="1" id="KW-0103">Bromodomain</keyword>
<comment type="caution">
    <text evidence="2">The sequence shown here is derived from an EMBL/GenBank/DDBJ whole genome shotgun (WGS) entry which is preliminary data.</text>
</comment>
<feature type="non-terminal residue" evidence="2">
    <location>
        <position position="1"/>
    </location>
</feature>
<evidence type="ECO:0000313" key="3">
    <source>
        <dbReference type="Proteomes" id="UP000015453"/>
    </source>
</evidence>
<protein>
    <recommendedName>
        <fullName evidence="4">Bromo domain-containing protein</fullName>
    </recommendedName>
</protein>
<sequence>RRIDHEGHQIVPLLTQLWKRFENSTGHHNLVDLRKIHARLDGFEYASVVDVVSDVQLMLKTGMQHYGFSFEVRDEAKKVHDLFFDILYIAFPDMEFSEAKNSMSFFSSSSN</sequence>
<organism evidence="2 3">
    <name type="scientific">Genlisea aurea</name>
    <dbReference type="NCBI Taxonomy" id="192259"/>
    <lineage>
        <taxon>Eukaryota</taxon>
        <taxon>Viridiplantae</taxon>
        <taxon>Streptophyta</taxon>
        <taxon>Embryophyta</taxon>
        <taxon>Tracheophyta</taxon>
        <taxon>Spermatophyta</taxon>
        <taxon>Magnoliopsida</taxon>
        <taxon>eudicotyledons</taxon>
        <taxon>Gunneridae</taxon>
        <taxon>Pentapetalae</taxon>
        <taxon>asterids</taxon>
        <taxon>lamiids</taxon>
        <taxon>Lamiales</taxon>
        <taxon>Lentibulariaceae</taxon>
        <taxon>Genlisea</taxon>
    </lineage>
</organism>
<evidence type="ECO:0000256" key="1">
    <source>
        <dbReference type="ARBA" id="ARBA00023117"/>
    </source>
</evidence>